<feature type="transmembrane region" description="Helical" evidence="1">
    <location>
        <begin position="40"/>
        <end position="61"/>
    </location>
</feature>
<dbReference type="InterPro" id="IPR019251">
    <property type="entry name" value="DUF2231_TM"/>
</dbReference>
<accession>A0A553JZD3</accession>
<reference evidence="3 4" key="1">
    <citation type="submission" date="2019-07" db="EMBL/GenBank/DDBJ databases">
        <authorList>
            <person name="Zhou L.-Y."/>
        </authorList>
    </citation>
    <scope>NUCLEOTIDE SEQUENCE [LARGE SCALE GENOMIC DNA]</scope>
    <source>
        <strain evidence="3 4">YIM 101269</strain>
    </source>
</reference>
<keyword evidence="1" id="KW-0812">Transmembrane</keyword>
<proteinExistence type="predicted"/>
<dbReference type="Pfam" id="PF09990">
    <property type="entry name" value="DUF2231"/>
    <property type="match status" value="1"/>
</dbReference>
<feature type="domain" description="DUF2231" evidence="2">
    <location>
        <begin position="5"/>
        <end position="144"/>
    </location>
</feature>
<protein>
    <recommendedName>
        <fullName evidence="2">DUF2231 domain-containing protein</fullName>
    </recommendedName>
</protein>
<keyword evidence="1" id="KW-1133">Transmembrane helix</keyword>
<feature type="transmembrane region" description="Helical" evidence="1">
    <location>
        <begin position="12"/>
        <end position="33"/>
    </location>
</feature>
<sequence length="146" mass="14853">MDVLGLPLHPLVVHAAVVFVPLAAVAALLVAFWPTVRTRHGWLVVGLVVVAAGSALAARLSGQDFIESMGGGTPAAQAHTAWGLVAPFPAIALAVSVPALVWLDRRRGSSRPLRLVLVAVTVLSAAAALVLIGLTGHSGATAVWAP</sequence>
<comment type="caution">
    <text evidence="3">The sequence shown here is derived from an EMBL/GenBank/DDBJ whole genome shotgun (WGS) entry which is preliminary data.</text>
</comment>
<evidence type="ECO:0000256" key="1">
    <source>
        <dbReference type="SAM" id="Phobius"/>
    </source>
</evidence>
<evidence type="ECO:0000259" key="2">
    <source>
        <dbReference type="Pfam" id="PF09990"/>
    </source>
</evidence>
<name>A0A553JZD3_9ACTN</name>
<feature type="transmembrane region" description="Helical" evidence="1">
    <location>
        <begin position="81"/>
        <end position="103"/>
    </location>
</feature>
<keyword evidence="1" id="KW-0472">Membrane</keyword>
<dbReference type="Proteomes" id="UP000317638">
    <property type="component" value="Unassembled WGS sequence"/>
</dbReference>
<dbReference type="EMBL" id="VKKG01000004">
    <property type="protein sequence ID" value="TRY17777.1"/>
    <property type="molecule type" value="Genomic_DNA"/>
</dbReference>
<dbReference type="AlphaFoldDB" id="A0A553JZD3"/>
<evidence type="ECO:0000313" key="3">
    <source>
        <dbReference type="EMBL" id="TRY17777.1"/>
    </source>
</evidence>
<feature type="transmembrane region" description="Helical" evidence="1">
    <location>
        <begin position="115"/>
        <end position="136"/>
    </location>
</feature>
<gene>
    <name evidence="3" type="ORF">FOJ82_10905</name>
</gene>
<evidence type="ECO:0000313" key="4">
    <source>
        <dbReference type="Proteomes" id="UP000317638"/>
    </source>
</evidence>
<organism evidence="3 4">
    <name type="scientific">Tessaracoccus rhinocerotis</name>
    <dbReference type="NCBI Taxonomy" id="1689449"/>
    <lineage>
        <taxon>Bacteria</taxon>
        <taxon>Bacillati</taxon>
        <taxon>Actinomycetota</taxon>
        <taxon>Actinomycetes</taxon>
        <taxon>Propionibacteriales</taxon>
        <taxon>Propionibacteriaceae</taxon>
        <taxon>Tessaracoccus</taxon>
    </lineage>
</organism>
<keyword evidence="4" id="KW-1185">Reference proteome</keyword>